<feature type="region of interest" description="Disordered" evidence="1">
    <location>
        <begin position="1026"/>
        <end position="1070"/>
    </location>
</feature>
<name>A0A543CN63_9ACTN</name>
<organism evidence="3 4">
    <name type="scientific">Actinoallomurus bryophytorum</name>
    <dbReference type="NCBI Taxonomy" id="1490222"/>
    <lineage>
        <taxon>Bacteria</taxon>
        <taxon>Bacillati</taxon>
        <taxon>Actinomycetota</taxon>
        <taxon>Actinomycetes</taxon>
        <taxon>Streptosporangiales</taxon>
        <taxon>Thermomonosporaceae</taxon>
        <taxon>Actinoallomurus</taxon>
    </lineage>
</organism>
<feature type="region of interest" description="Disordered" evidence="1">
    <location>
        <begin position="1855"/>
        <end position="1880"/>
    </location>
</feature>
<dbReference type="InterPro" id="IPR036844">
    <property type="entry name" value="Hint_dom_sf"/>
</dbReference>
<dbReference type="Pfam" id="PF05593">
    <property type="entry name" value="RHS_repeat"/>
    <property type="match status" value="1"/>
</dbReference>
<feature type="region of interest" description="Disordered" evidence="1">
    <location>
        <begin position="1988"/>
        <end position="2008"/>
    </location>
</feature>
<dbReference type="NCBIfam" id="TIGR01643">
    <property type="entry name" value="YD_repeat_2x"/>
    <property type="match status" value="1"/>
</dbReference>
<sequence>MRKRAMMSQSELGRFRRSVALAVTVLLVAVLGPGIPAQADDGSGRPGVQHADKTVKGHQVKTRPRTPDPATRKQAAPKAAWPKSGRAEVALPTGRPNAGAVRAGDLPVWVGAPAKAAKSEVAQSPPQRVKVSVLDRKSSQRAGVKGPLFTIARSDSGPSIGRVGVQLNYSSWVNAFGGSYGSRLRLVQLPGCALSTPQRPECAKATPLATRNDTAAKVLTADVDAAPAAAGATLLAATAGASSDKGDYTATPLSASATWQVGTQTGDFTWTYPMRVPPVPGDLTPKLSIDYSSGSVDGRTSNTNGQPSWIGEGFDLWSGYIERRYKSCGDDGAPKDEFGNEPGDECWGYDNATISLNGKAGELIPAGGDTWRMKDDDGTRIQKLTGADNGDNDGEYWKVTTPDGVQYFFGKDRLPDWTSGKPETGSTWTVPVFGDDSGEPCHAAAFADSWCQQAWRWNLDYVLDPHGNAVTYYYTPETNHYARDLKASDGTVYTRGGYLDHIEYGLRSDDLFAKAPALVNFGVSERCIPDTDFDCAPSKIGDNPDQWWDVPWDQNCDAGTDCKDSDLNTIKASPTFWSRKRLTSVTTQVLKPDASGYRDVDSWALTQAWGLADVDRDLLLGSITHTGLAGKTPVTLPPVTFNHVQLANRVDKLGDDVGPYIKYRLGTVFDESGGQIDVNYSTPECTTDALPTPETNTKRCFPTYWVPPDGSKDPKIDWFHKYVVAQIVQSDRTGHAPDMVTNYDYQGGAAWHFDDDDGLTKEKYKTWSQWRGYATVSVQSGGDNDMQTQTDHQYFRGMDGDRLDKDGGKKDVTVSDGEGGTYPDADARQGFELKTTNHLSPGGAVTSKAINTVWTHQTAERVRSWGTTTANLTGTASTRTLTALDGGNWRETLVKNTFDDTTGLNTQVDDQGDTSTAADDQCTQTDYASNTTAWLLNTPSRVETVAVNCGAQVSRPAQVISDVRTYYDGGAFDAAPSKGDITKVEKVADYNGGTPVYVTDAASTYDAYGRTATVTDATGHISTTTYTPATGLPTSSKVTGPPVKPGDSSTALSTTNDLDPAWNLPTSNTDAGSKRTDVEYDALGRLINVWLPNTSKTAGDVPNLAYTYLISSGAPVAVRTKTLRPDDSQITSYVLYDGLLRPRQSQELGPDGGRLITDTFYNSQGKTARSYASYYAAGAPDSALFGIDTPGDVESQTAYDYDGLGRVTTERFLIGGGAGQEKWRTTTTYSGDRVTADPPTGATPTTTISDARGNVTEVRQYKAGSPTGDFDATKYTYTPAGKPATVTDAAGNKWTHTYDLRGREIRTDDPDKGTTTTSYDDLDQATSTQDARGKKLFFTYDSIGRKTEERQDSASGTLLTSWLYDTIRKGQLTSVTRNIGGASYVATNNAYDNLNQPTRTTYTVPSVTGEEKLAGSYQYNTRYNLDNTVQSTSFPLVSQASGMPAEVVAYSYDELRRPTTTTGNSTYVTKSLYSLTGKPEQYELSTGAKKTWLTYSYEYGTQRLAESRTERQDIAGVDRDAKYTYDDAGNVTSATDSSRAGTDSQCFAYDYLQRLTDAWTPTGACGTAPAKNLLGGPAPYWTSYSYDPTGNRTSETQHGTNAVAADTTRTYTYPAPGHGQHQLQSVTQTGAAGSRTDSFGYDATGNITTRAVGGRNQTLTWDSEGNLATTAEAAGTTGYAYDADGSRLLRRDPTSTTLYLPNMELRLDKTTNTVSGTRYYSHAGALIATRTAAGVQFLSSDPHGTAELSVDAATQAEAQRRFTPFGQFRGSPSGIWPTDKGFVGGTIDPDGLTHLGAREYDSDTGRFISVDPLFDQDDPQSWNGYAYADDNPVTGSDADGTHLCGGNWVQAGCDGPLPGADNSSSKGEMPPSSVGGGGPPRLPLGIRTVYARNWQIVMLALQKVQNKQQYKDIADRIWSCYGDISTSHCGGLVAMESIKFANAVCKQSGISCGGPTTGGLEYAMRHSDGLLLGFREGNTGLDAGKLRSAQGEPVSEAGVRNPDKPAPSCSVNSFVPGTQVLLADGVTKPIEQVKVGDRVLATDPKTGKSRAEPVIASFGGTNYKNLVRITVDTDGDRGHHTGIVTATEHHKFWNQTKHAWTRADHLTIGTTLHIADGTPVRIIRVAAYPGHPAVRDLTIASLHTYYVEAGTAPVLVHNTDSCRTASKYEDVTNPGARMPNKRIDVGPTEFGRNLEGNGWSRVEKDWGTVYEKEGARYQLRDHAKTHEGWTAEFFKSGSKKADLKIRLGED</sequence>
<feature type="compositionally biased region" description="Polar residues" evidence="1">
    <location>
        <begin position="1047"/>
        <end position="1057"/>
    </location>
</feature>
<evidence type="ECO:0000313" key="4">
    <source>
        <dbReference type="Proteomes" id="UP000316096"/>
    </source>
</evidence>
<dbReference type="NCBIfam" id="TIGR03696">
    <property type="entry name" value="Rhs_assc_core"/>
    <property type="match status" value="1"/>
</dbReference>
<dbReference type="EMBL" id="VFOZ01000001">
    <property type="protein sequence ID" value="TQL98532.1"/>
    <property type="molecule type" value="Genomic_DNA"/>
</dbReference>
<dbReference type="Pfam" id="PF07591">
    <property type="entry name" value="PT-HINT"/>
    <property type="match status" value="1"/>
</dbReference>
<dbReference type="PANTHER" id="PTHR32305:SF17">
    <property type="entry name" value="TRNA NUCLEASE WAPA"/>
    <property type="match status" value="1"/>
</dbReference>
<gene>
    <name evidence="3" type="ORF">FB559_4158</name>
</gene>
<dbReference type="InterPro" id="IPR022385">
    <property type="entry name" value="Rhs_assc_core"/>
</dbReference>
<dbReference type="Gene3D" id="2.180.10.10">
    <property type="entry name" value="RHS repeat-associated core"/>
    <property type="match status" value="1"/>
</dbReference>
<dbReference type="InterPro" id="IPR003587">
    <property type="entry name" value="Hint_dom_N"/>
</dbReference>
<keyword evidence="4" id="KW-1185">Reference proteome</keyword>
<dbReference type="Proteomes" id="UP000316096">
    <property type="component" value="Unassembled WGS sequence"/>
</dbReference>
<reference evidence="3 4" key="1">
    <citation type="submission" date="2019-06" db="EMBL/GenBank/DDBJ databases">
        <title>Sequencing the genomes of 1000 actinobacteria strains.</title>
        <authorList>
            <person name="Klenk H.-P."/>
        </authorList>
    </citation>
    <scope>NUCLEOTIDE SEQUENCE [LARGE SCALE GENOMIC DNA]</scope>
    <source>
        <strain evidence="3 4">DSM 102200</strain>
    </source>
</reference>
<accession>A0A543CN63</accession>
<feature type="region of interest" description="Disordered" evidence="1">
    <location>
        <begin position="36"/>
        <end position="98"/>
    </location>
</feature>
<dbReference type="SMART" id="SM00306">
    <property type="entry name" value="HintN"/>
    <property type="match status" value="1"/>
</dbReference>
<proteinExistence type="predicted"/>
<feature type="domain" description="Hint" evidence="2">
    <location>
        <begin position="2011"/>
        <end position="2116"/>
    </location>
</feature>
<dbReference type="CDD" id="cd00081">
    <property type="entry name" value="Hint"/>
    <property type="match status" value="1"/>
</dbReference>
<comment type="caution">
    <text evidence="3">The sequence shown here is derived from an EMBL/GenBank/DDBJ whole genome shotgun (WGS) entry which is preliminary data.</text>
</comment>
<evidence type="ECO:0000259" key="2">
    <source>
        <dbReference type="SMART" id="SM00306"/>
    </source>
</evidence>
<dbReference type="InterPro" id="IPR050708">
    <property type="entry name" value="T6SS_VgrG/RHS"/>
</dbReference>
<protein>
    <submittedName>
        <fullName evidence="3">RHS repeat-associated protein</fullName>
    </submittedName>
</protein>
<dbReference type="SUPFAM" id="SSF51294">
    <property type="entry name" value="Hedgehog/intein (Hint) domain"/>
    <property type="match status" value="1"/>
</dbReference>
<dbReference type="PANTHER" id="PTHR32305">
    <property type="match status" value="1"/>
</dbReference>
<evidence type="ECO:0000313" key="3">
    <source>
        <dbReference type="EMBL" id="TQL98532.1"/>
    </source>
</evidence>
<feature type="region of interest" description="Disordered" evidence="1">
    <location>
        <begin position="1304"/>
        <end position="1326"/>
    </location>
</feature>
<dbReference type="Gene3D" id="2.170.16.10">
    <property type="entry name" value="Hedgehog/Intein (Hint) domain"/>
    <property type="match status" value="1"/>
</dbReference>
<evidence type="ECO:0000256" key="1">
    <source>
        <dbReference type="SAM" id="MobiDB-lite"/>
    </source>
</evidence>
<dbReference type="InterPro" id="IPR031325">
    <property type="entry name" value="RHS_repeat"/>
</dbReference>
<dbReference type="InterPro" id="IPR006530">
    <property type="entry name" value="YD"/>
</dbReference>
<feature type="compositionally biased region" description="Polar residues" evidence="1">
    <location>
        <begin position="1313"/>
        <end position="1326"/>
    </location>
</feature>